<dbReference type="OrthoDB" id="278338at2759"/>
<evidence type="ECO:0000256" key="17">
    <source>
        <dbReference type="ARBA" id="ARBA00045938"/>
    </source>
</evidence>
<dbReference type="GO" id="GO:0051560">
    <property type="term" value="P:mitochondrial calcium ion homeostasis"/>
    <property type="evidence" value="ECO:0007669"/>
    <property type="project" value="InterPro"/>
</dbReference>
<comment type="catalytic activity">
    <reaction evidence="14">
        <text>Ca(2+)(in) = Ca(2+)(out)</text>
        <dbReference type="Rhea" id="RHEA:29671"/>
        <dbReference type="ChEBI" id="CHEBI:29108"/>
    </reaction>
</comment>
<feature type="chain" id="PRO_5032361650" description="Calcium uniporter protein, mitochondrial" evidence="20">
    <location>
        <begin position="19"/>
        <end position="586"/>
    </location>
</feature>
<dbReference type="GO" id="GO:0005262">
    <property type="term" value="F:calcium channel activity"/>
    <property type="evidence" value="ECO:0007669"/>
    <property type="project" value="UniProtKB-KW"/>
</dbReference>
<dbReference type="AlphaFoldDB" id="A0A854QN53"/>
<evidence type="ECO:0000259" key="21">
    <source>
        <dbReference type="Pfam" id="PF04678"/>
    </source>
</evidence>
<dbReference type="GO" id="GO:1990246">
    <property type="term" value="C:uniplex complex"/>
    <property type="evidence" value="ECO:0007669"/>
    <property type="project" value="TreeGrafter"/>
</dbReference>
<dbReference type="Proteomes" id="UP000199727">
    <property type="component" value="Unassembled WGS sequence"/>
</dbReference>
<evidence type="ECO:0000256" key="14">
    <source>
        <dbReference type="ARBA" id="ARBA00036634"/>
    </source>
</evidence>
<dbReference type="EMBL" id="AMKT01000003">
    <property type="protein sequence ID" value="OXG31219.1"/>
    <property type="molecule type" value="Genomic_DNA"/>
</dbReference>
<organism evidence="22 23">
    <name type="scientific">Cryptococcus neoformans Tu259-1</name>
    <dbReference type="NCBI Taxonomy" id="1230072"/>
    <lineage>
        <taxon>Eukaryota</taxon>
        <taxon>Fungi</taxon>
        <taxon>Dikarya</taxon>
        <taxon>Basidiomycota</taxon>
        <taxon>Agaricomycotina</taxon>
        <taxon>Tremellomycetes</taxon>
        <taxon>Tremellales</taxon>
        <taxon>Cryptococcaceae</taxon>
        <taxon>Cryptococcus</taxon>
        <taxon>Cryptococcus neoformans species complex</taxon>
    </lineage>
</organism>
<keyword evidence="13" id="KW-0407">Ion channel</keyword>
<keyword evidence="6 19" id="KW-0812">Transmembrane</keyword>
<comment type="subunit">
    <text evidence="15">Homotetramer, assembles in a dimer or dimers configuration with two interfaces.</text>
</comment>
<evidence type="ECO:0000256" key="15">
    <source>
        <dbReference type="ARBA" id="ARBA00044966"/>
    </source>
</evidence>
<proteinExistence type="inferred from homology"/>
<keyword evidence="12 19" id="KW-0472">Membrane</keyword>
<dbReference type="Pfam" id="PF04678">
    <property type="entry name" value="MCU"/>
    <property type="match status" value="1"/>
</dbReference>
<comment type="function">
    <text evidence="17">Highly selective calcium channel localized to the inner mitochondrial membrane, which mediates calcium uptake into the mitochondrial matrix. Mitochondrial calcium homeostasis plays key roles in cellular physiology and regulates ATP production, cytoplasmic calcium signals and activation of cell death pathways. Sufficient to operate as a pore-forming channel without the need of calcium-sensor or auxiliary subunit.</text>
</comment>
<evidence type="ECO:0000256" key="8">
    <source>
        <dbReference type="ARBA" id="ARBA00022837"/>
    </source>
</evidence>
<evidence type="ECO:0000256" key="4">
    <source>
        <dbReference type="ARBA" id="ARBA00022568"/>
    </source>
</evidence>
<evidence type="ECO:0000313" key="23">
    <source>
        <dbReference type="Proteomes" id="UP000199727"/>
    </source>
</evidence>
<evidence type="ECO:0000256" key="13">
    <source>
        <dbReference type="ARBA" id="ARBA00023303"/>
    </source>
</evidence>
<evidence type="ECO:0000256" key="9">
    <source>
        <dbReference type="ARBA" id="ARBA00022989"/>
    </source>
</evidence>
<evidence type="ECO:0000256" key="18">
    <source>
        <dbReference type="SAM" id="MobiDB-lite"/>
    </source>
</evidence>
<comment type="subcellular location">
    <subcellularLocation>
        <location evidence="1">Mitochondrion inner membrane</location>
        <topology evidence="1">Multi-pass membrane protein</topology>
    </subcellularLocation>
</comment>
<evidence type="ECO:0000256" key="19">
    <source>
        <dbReference type="SAM" id="Phobius"/>
    </source>
</evidence>
<feature type="region of interest" description="Disordered" evidence="18">
    <location>
        <begin position="201"/>
        <end position="232"/>
    </location>
</feature>
<feature type="compositionally biased region" description="Low complexity" evidence="18">
    <location>
        <begin position="60"/>
        <end position="75"/>
    </location>
</feature>
<dbReference type="InterPro" id="IPR006769">
    <property type="entry name" value="MCU_C"/>
</dbReference>
<dbReference type="GO" id="GO:0036444">
    <property type="term" value="P:calcium import into the mitochondrion"/>
    <property type="evidence" value="ECO:0007669"/>
    <property type="project" value="TreeGrafter"/>
</dbReference>
<evidence type="ECO:0000256" key="12">
    <source>
        <dbReference type="ARBA" id="ARBA00023136"/>
    </source>
</evidence>
<feature type="region of interest" description="Disordered" evidence="18">
    <location>
        <begin position="60"/>
        <end position="81"/>
    </location>
</feature>
<keyword evidence="5" id="KW-0107">Calcium channel</keyword>
<evidence type="ECO:0000256" key="5">
    <source>
        <dbReference type="ARBA" id="ARBA00022673"/>
    </source>
</evidence>
<evidence type="ECO:0000313" key="22">
    <source>
        <dbReference type="EMBL" id="OXG31219.1"/>
    </source>
</evidence>
<feature type="region of interest" description="Disordered" evidence="18">
    <location>
        <begin position="453"/>
        <end position="586"/>
    </location>
</feature>
<evidence type="ECO:0000256" key="11">
    <source>
        <dbReference type="ARBA" id="ARBA00023128"/>
    </source>
</evidence>
<dbReference type="InterPro" id="IPR039055">
    <property type="entry name" value="MCU_fam"/>
</dbReference>
<dbReference type="PANTHER" id="PTHR13462:SF10">
    <property type="entry name" value="CALCIUM UNIPORTER PROTEIN, MITOCHONDRIAL"/>
    <property type="match status" value="1"/>
</dbReference>
<feature type="domain" description="Calcium uniporter protein C-terminal" evidence="21">
    <location>
        <begin position="296"/>
        <end position="419"/>
    </location>
</feature>
<feature type="signal peptide" evidence="20">
    <location>
        <begin position="1"/>
        <end position="18"/>
    </location>
</feature>
<protein>
    <recommendedName>
        <fullName evidence="16">Calcium uniporter protein, mitochondrial</fullName>
    </recommendedName>
</protein>
<evidence type="ECO:0000256" key="1">
    <source>
        <dbReference type="ARBA" id="ARBA00004448"/>
    </source>
</evidence>
<accession>A0A854QN53</accession>
<evidence type="ECO:0000256" key="7">
    <source>
        <dbReference type="ARBA" id="ARBA00022792"/>
    </source>
</evidence>
<name>A0A854QN53_CRYNE</name>
<feature type="transmembrane region" description="Helical" evidence="19">
    <location>
        <begin position="334"/>
        <end position="354"/>
    </location>
</feature>
<keyword evidence="8" id="KW-0106">Calcium</keyword>
<dbReference type="GO" id="GO:0015292">
    <property type="term" value="F:uniporter activity"/>
    <property type="evidence" value="ECO:0007669"/>
    <property type="project" value="TreeGrafter"/>
</dbReference>
<reference evidence="22 23" key="1">
    <citation type="submission" date="2017-06" db="EMBL/GenBank/DDBJ databases">
        <title>Global population genomics of the pathogenic fungus Cryptococcus neoformans var. grubii.</title>
        <authorList>
            <person name="Cuomo C."/>
            <person name="Litvintseva A."/>
            <person name="Chen Y."/>
            <person name="Young S."/>
            <person name="Zeng Q."/>
            <person name="Chapman S."/>
            <person name="Gujja S."/>
            <person name="Saif S."/>
            <person name="Birren B."/>
        </authorList>
    </citation>
    <scope>NUCLEOTIDE SEQUENCE [LARGE SCALE GENOMIC DNA]</scope>
    <source>
        <strain evidence="22 23">Tu259-1</strain>
    </source>
</reference>
<gene>
    <name evidence="22" type="ORF">C361_00105</name>
</gene>
<feature type="compositionally biased region" description="Basic and acidic residues" evidence="18">
    <location>
        <begin position="472"/>
        <end position="523"/>
    </location>
</feature>
<keyword evidence="10" id="KW-0406">Ion transport</keyword>
<keyword evidence="20" id="KW-0732">Signal</keyword>
<evidence type="ECO:0000256" key="2">
    <source>
        <dbReference type="ARBA" id="ARBA00005653"/>
    </source>
</evidence>
<keyword evidence="9 19" id="KW-1133">Transmembrane helix</keyword>
<evidence type="ECO:0000256" key="6">
    <source>
        <dbReference type="ARBA" id="ARBA00022692"/>
    </source>
</evidence>
<evidence type="ECO:0000256" key="3">
    <source>
        <dbReference type="ARBA" id="ARBA00022448"/>
    </source>
</evidence>
<keyword evidence="11" id="KW-0496">Mitochondrion</keyword>
<keyword evidence="4" id="KW-0109">Calcium transport</keyword>
<dbReference type="PANTHER" id="PTHR13462">
    <property type="entry name" value="CALCIUM UNIPORTER PROTEIN, MITOCHONDRIAL"/>
    <property type="match status" value="1"/>
</dbReference>
<feature type="compositionally biased region" description="Basic and acidic residues" evidence="18">
    <location>
        <begin position="534"/>
        <end position="566"/>
    </location>
</feature>
<evidence type="ECO:0000256" key="20">
    <source>
        <dbReference type="SAM" id="SignalP"/>
    </source>
</evidence>
<keyword evidence="3" id="KW-0813">Transport</keyword>
<evidence type="ECO:0000256" key="16">
    <source>
        <dbReference type="ARBA" id="ARBA00044981"/>
    </source>
</evidence>
<feature type="transmembrane region" description="Helical" evidence="19">
    <location>
        <begin position="366"/>
        <end position="384"/>
    </location>
</feature>
<evidence type="ECO:0000256" key="10">
    <source>
        <dbReference type="ARBA" id="ARBA00023065"/>
    </source>
</evidence>
<keyword evidence="7" id="KW-0999">Mitochondrion inner membrane</keyword>
<comment type="caution">
    <text evidence="22">The sequence shown here is derived from an EMBL/GenBank/DDBJ whole genome shotgun (WGS) entry which is preliminary data.</text>
</comment>
<feature type="compositionally biased region" description="Basic and acidic residues" evidence="18">
    <location>
        <begin position="217"/>
        <end position="232"/>
    </location>
</feature>
<sequence length="586" mass="64298">MAIISIAACLFGISCLSSRSSRSPLLWPSDMRFPPLLCLRTSPSTLRSLRPLPSLSSSCPLHTSLSRPNSSQSQSDLPVDGATDLSHSHFISSASASSDFNPAQTPNAGQDIAHSLTAQWEGKLSPTTSHLFKLIVPLPAPGCQPGQAPTPRPTAFLLHPSQPLSHLSRLISGSLPPPYAHSDISYLALTGSESDVDTHLRNAEKSSDNSSTDVDDYAGRDEGGPLLTERKGEGGRWQEVAWSQSTDLSDFIKQSCLNEKFKIVISPERDRDGAQLKGKKTELRELVLQVIIPSFASRTHYIRKRLLSLTKDLDTLNKEKRRIDYAAHKGAQRLAVMALGGGVVYWGTVIRFTFFTDAGWDMMEPVTWATGFAALLGSAAFLIYHNREVSYSSLLDLSITARQRKLYAEAGLDLEKWTEMVAEAKALRREIERIAADYDIEWRGELEGLEKIDNQEGARGGSPRVGLPGVEIGKKKEDVRENVDAKDGSKEGERKEVKEENETKQQEEEGKVETAKIDVDKTINEASELAEESEGQRSRTKAAERKGEVIDSADDDKGSKTRKGEGQESDSVTKGRAAAKKVINEK</sequence>
<comment type="similarity">
    <text evidence="2">Belongs to the MCU (TC 1.A.77) family.</text>
</comment>